<dbReference type="Pfam" id="PF15052">
    <property type="entry name" value="TMEM169"/>
    <property type="match status" value="1"/>
</dbReference>
<comment type="caution">
    <text evidence="4">The sequence shown here is derived from an EMBL/GenBank/DDBJ whole genome shotgun (WGS) entry which is preliminary data.</text>
</comment>
<protein>
    <recommendedName>
        <fullName evidence="6">Transmembrane protein 169</fullName>
    </recommendedName>
</protein>
<organism evidence="4 5">
    <name type="scientific">Coptotermes formosanus</name>
    <name type="common">Formosan subterranean termite</name>
    <dbReference type="NCBI Taxonomy" id="36987"/>
    <lineage>
        <taxon>Eukaryota</taxon>
        <taxon>Metazoa</taxon>
        <taxon>Ecdysozoa</taxon>
        <taxon>Arthropoda</taxon>
        <taxon>Hexapoda</taxon>
        <taxon>Insecta</taxon>
        <taxon>Pterygota</taxon>
        <taxon>Neoptera</taxon>
        <taxon>Polyneoptera</taxon>
        <taxon>Dictyoptera</taxon>
        <taxon>Blattodea</taxon>
        <taxon>Blattoidea</taxon>
        <taxon>Termitoidae</taxon>
        <taxon>Rhinotermitidae</taxon>
        <taxon>Coptotermes</taxon>
    </lineage>
</organism>
<sequence length="492" mass="53700">MWMSLGLSVMAGMFVAQSGGVKEAKNRRYSTSINIEDDDLQSAKKDNIVDLIESATLHNMPKTTDFKGNNNALFIDNKTATKIIISFGKNLSPNRITFSMLERIVTIEDDGFQLSETVLKLSVVCFYGKIKAQSPSEESLSSKPNNDSGNGRMDIGITSSEVVPDACGRYEETDVLSASDSCDIKCKKPSCSSPVTENGHVSGILGSSSAVALHQQEQASSSTSLSQSEQSLNVDLIHETVGTKMAKAKKKVNIRTDHEDLEEEDTSSNVETVALRRGSETSDSVADHSGVSGSTDGCLTMTGTIKRGKKAGQSVDVRLNMSREELEVLEAAIAAKRHSSSSPSSWFSCGPKKGPHITVWTALCLPFAVAISGVYSFYMGTITWYNVFTYYTDEKPILCRILVSPFLILLYPFLILIFTVGLGLYAGIVQISWFLDSWYKEITDLEKGFYGWLCAALKHEDCSPYEVVVLTDIQSAVEVSQPVRSSSEDSTM</sequence>
<keyword evidence="3" id="KW-0732">Signal</keyword>
<dbReference type="PANTHER" id="PTHR31777">
    <property type="entry name" value="TRANSMEMBRANE PROTEIN 169"/>
    <property type="match status" value="1"/>
</dbReference>
<dbReference type="AlphaFoldDB" id="A0A6L2Q294"/>
<dbReference type="InParanoid" id="A0A6L2Q294"/>
<evidence type="ECO:0000313" key="5">
    <source>
        <dbReference type="Proteomes" id="UP000502823"/>
    </source>
</evidence>
<evidence type="ECO:0008006" key="6">
    <source>
        <dbReference type="Google" id="ProtNLM"/>
    </source>
</evidence>
<feature type="compositionally biased region" description="Polar residues" evidence="1">
    <location>
        <begin position="136"/>
        <end position="149"/>
    </location>
</feature>
<dbReference type="Proteomes" id="UP000502823">
    <property type="component" value="Unassembled WGS sequence"/>
</dbReference>
<feature type="transmembrane region" description="Helical" evidence="2">
    <location>
        <begin position="406"/>
        <end position="428"/>
    </location>
</feature>
<dbReference type="EMBL" id="BLKM01000841">
    <property type="protein sequence ID" value="GFG38991.1"/>
    <property type="molecule type" value="Genomic_DNA"/>
</dbReference>
<evidence type="ECO:0000256" key="2">
    <source>
        <dbReference type="SAM" id="Phobius"/>
    </source>
</evidence>
<accession>A0A6L2Q294</accession>
<keyword evidence="2" id="KW-1133">Transmembrane helix</keyword>
<feature type="region of interest" description="Disordered" evidence="1">
    <location>
        <begin position="136"/>
        <end position="155"/>
    </location>
</feature>
<gene>
    <name evidence="4" type="ORF">Cfor_08014</name>
</gene>
<keyword evidence="2" id="KW-0812">Transmembrane</keyword>
<dbReference type="InterPro" id="IPR029386">
    <property type="entry name" value="TMEM169"/>
</dbReference>
<name>A0A6L2Q294_COPFO</name>
<evidence type="ECO:0000256" key="3">
    <source>
        <dbReference type="SAM" id="SignalP"/>
    </source>
</evidence>
<feature type="signal peptide" evidence="3">
    <location>
        <begin position="1"/>
        <end position="20"/>
    </location>
</feature>
<feature type="transmembrane region" description="Helical" evidence="2">
    <location>
        <begin position="359"/>
        <end position="385"/>
    </location>
</feature>
<dbReference type="OrthoDB" id="10066407at2759"/>
<keyword evidence="5" id="KW-1185">Reference proteome</keyword>
<feature type="chain" id="PRO_5026914189" description="Transmembrane protein 169" evidence="3">
    <location>
        <begin position="21"/>
        <end position="492"/>
    </location>
</feature>
<reference evidence="5" key="1">
    <citation type="submission" date="2020-01" db="EMBL/GenBank/DDBJ databases">
        <title>Draft genome sequence of the Termite Coptotermes fromosanus.</title>
        <authorList>
            <person name="Itakura S."/>
            <person name="Yosikawa Y."/>
            <person name="Umezawa K."/>
        </authorList>
    </citation>
    <scope>NUCLEOTIDE SEQUENCE [LARGE SCALE GENOMIC DNA]</scope>
</reference>
<evidence type="ECO:0000256" key="1">
    <source>
        <dbReference type="SAM" id="MobiDB-lite"/>
    </source>
</evidence>
<proteinExistence type="predicted"/>
<evidence type="ECO:0000313" key="4">
    <source>
        <dbReference type="EMBL" id="GFG38991.1"/>
    </source>
</evidence>
<keyword evidence="2" id="KW-0472">Membrane</keyword>
<dbReference type="PANTHER" id="PTHR31777:SF0">
    <property type="entry name" value="TRANSMEMBRANE PROTEIN 169"/>
    <property type="match status" value="1"/>
</dbReference>